<evidence type="ECO:0000313" key="5">
    <source>
        <dbReference type="Proteomes" id="UP000060630"/>
    </source>
</evidence>
<dbReference type="Pfam" id="PF20148">
    <property type="entry name" value="DUF6531"/>
    <property type="match status" value="1"/>
</dbReference>
<name>A0A106Q1R9_9BURK</name>
<dbReference type="InterPro" id="IPR022385">
    <property type="entry name" value="Rhs_assc_core"/>
</dbReference>
<dbReference type="Proteomes" id="UP000060630">
    <property type="component" value="Unassembled WGS sequence"/>
</dbReference>
<dbReference type="NCBIfam" id="TIGR01643">
    <property type="entry name" value="YD_repeat_2x"/>
    <property type="match status" value="11"/>
</dbReference>
<dbReference type="PANTHER" id="PTHR32305">
    <property type="match status" value="1"/>
</dbReference>
<dbReference type="InterPro" id="IPR056823">
    <property type="entry name" value="TEN-like_YD-shell"/>
</dbReference>
<gene>
    <name evidence="4" type="ORF">WL29_32570</name>
</gene>
<protein>
    <submittedName>
        <fullName evidence="4">Type IV secretion protein Rhs</fullName>
    </submittedName>
</protein>
<feature type="domain" description="DUF6531" evidence="2">
    <location>
        <begin position="280"/>
        <end position="338"/>
    </location>
</feature>
<organism evidence="4 5">
    <name type="scientific">Burkholderia ubonensis</name>
    <dbReference type="NCBI Taxonomy" id="101571"/>
    <lineage>
        <taxon>Bacteria</taxon>
        <taxon>Pseudomonadati</taxon>
        <taxon>Pseudomonadota</taxon>
        <taxon>Betaproteobacteria</taxon>
        <taxon>Burkholderiales</taxon>
        <taxon>Burkholderiaceae</taxon>
        <taxon>Burkholderia</taxon>
        <taxon>Burkholderia cepacia complex</taxon>
    </lineage>
</organism>
<feature type="domain" description="Teneurin-like YD-shell" evidence="3">
    <location>
        <begin position="830"/>
        <end position="953"/>
    </location>
</feature>
<dbReference type="InterPro" id="IPR050708">
    <property type="entry name" value="T6SS_VgrG/RHS"/>
</dbReference>
<dbReference type="InterPro" id="IPR006530">
    <property type="entry name" value="YD"/>
</dbReference>
<feature type="domain" description="Teneurin-like YD-shell" evidence="3">
    <location>
        <begin position="680"/>
        <end position="822"/>
    </location>
</feature>
<comment type="caution">
    <text evidence="4">The sequence shown here is derived from an EMBL/GenBank/DDBJ whole genome shotgun (WGS) entry which is preliminary data.</text>
</comment>
<dbReference type="Pfam" id="PF05593">
    <property type="entry name" value="RHS_repeat"/>
    <property type="match status" value="2"/>
</dbReference>
<reference evidence="4 5" key="1">
    <citation type="submission" date="2015-11" db="EMBL/GenBank/DDBJ databases">
        <title>Expanding the genomic diversity of Burkholderia species for the development of highly accurate diagnostics.</title>
        <authorList>
            <person name="Sahl J."/>
            <person name="Keim P."/>
            <person name="Wagner D."/>
        </authorList>
    </citation>
    <scope>NUCLEOTIDE SEQUENCE [LARGE SCALE GENOMIC DNA]</scope>
    <source>
        <strain evidence="4 5">MSMB2087WGS</strain>
    </source>
</reference>
<evidence type="ECO:0000256" key="1">
    <source>
        <dbReference type="ARBA" id="ARBA00022737"/>
    </source>
</evidence>
<proteinExistence type="predicted"/>
<dbReference type="PANTHER" id="PTHR32305:SF15">
    <property type="entry name" value="PROTEIN RHSA-RELATED"/>
    <property type="match status" value="1"/>
</dbReference>
<evidence type="ECO:0000313" key="4">
    <source>
        <dbReference type="EMBL" id="KWA78535.1"/>
    </source>
</evidence>
<dbReference type="Gene3D" id="2.180.10.10">
    <property type="entry name" value="RHS repeat-associated core"/>
    <property type="match status" value="2"/>
</dbReference>
<accession>A0A106Q1R9</accession>
<dbReference type="RefSeq" id="WP_059741522.1">
    <property type="nucleotide sequence ID" value="NZ_LOXH01000006.1"/>
</dbReference>
<evidence type="ECO:0000259" key="2">
    <source>
        <dbReference type="Pfam" id="PF20148"/>
    </source>
</evidence>
<dbReference type="EMBL" id="LPHD01000143">
    <property type="protein sequence ID" value="KWA78535.1"/>
    <property type="molecule type" value="Genomic_DNA"/>
</dbReference>
<dbReference type="InterPro" id="IPR031325">
    <property type="entry name" value="RHS_repeat"/>
</dbReference>
<dbReference type="CDD" id="cd14740">
    <property type="entry name" value="PAAR_4"/>
    <property type="match status" value="1"/>
</dbReference>
<dbReference type="InterPro" id="IPR045351">
    <property type="entry name" value="DUF6531"/>
</dbReference>
<evidence type="ECO:0000259" key="3">
    <source>
        <dbReference type="Pfam" id="PF25023"/>
    </source>
</evidence>
<dbReference type="NCBIfam" id="TIGR03696">
    <property type="entry name" value="Rhs_assc_core"/>
    <property type="match status" value="1"/>
</dbReference>
<sequence>MGLLAVKHLDPVVGVDVHSVLVAPSPTPVFLPHPHVGFMLDLREYVNAALGVIGAIAFTIIEEKATQYLEDHPDVAKQLDDAANTVSGELRTLANDPIVAQALKGAALAGDIAHAAGAGVGMGSMAGRPIFVNGMLRATAGTHAFHVPTLHFPLGESFAPPDPDPSNDSEAYMGSKTVLANNDPMAFAGLPAMSCWAVGLEPPTHNGAHAKREHLSLPTSVMLPIPPGRPVIVGGPPIVNMAALAKGLFKAFRGSKWARALANELHLKPGFLRCKVLGADPVDMTTGEVVMRQHDFSVSGRLILKWERHYASNHRYVGATGFGWQTPADIRLELTRHGDAVGVVACFPGQTTAFDAVPDDEGWSARVYDWQHGHALYRQFDRLVLRTREGITFEFSLPAQWRLSVDRLRSDTRMPLFLTRIADLHDNAWEFERERDGGLLRVVEWKGDEATGRVIECDVSGGKPDRLLTTLTLIDADKRAHRLVTYEHDDQENLIAVVDAMAFPHLFSYDDHHRMVRHTTPRGTSFHYSYRQDGDGIWRVDHAWGDDGLLDYRFVYDPEHMETRATNSLGYTTILQMNARGMPVTEIDGLGGITSYRYDAQGRTSSETDPLGRTLSWGYDTFGNLLFQKRQDGSVVRTEYNAEHRPICVTVPDGRQWRYEWDDRGNLLAETTPIQATSRYEYDLHGQLLSHTSSRGAVKQFSYDGDGNISSVTDERGNRTRYFHDGRGNLVQIVSPFGQVSDYEYDRNGNLCRATESPGREVRCSYDASGNLLRLSDSGGNVTAFEYSALGRPVRRSMPDGSTLEYRYDSEGQLIAVFNELGQVYRLQRDALGRIVQEVDYWGQTRRYEYDAADRLIRNTDALGRTIHYQVDAIGRITQKQVPDPGKPCGFRVEAFKYDASGYLVTAENAESRIDFHYDMAGRLAMEVHDDSFEITHDYDDEGNRVERRTRMDICGEMVSRRVRYAYDLSGNVVSIQFDDAKPITFERDVMGRIVGERLGDAGHRALTYTSDGLLAKQVLSTDTGALFVAEYFHDVNGELIEKRDTRMGLDQFQYNPAGRITTHLDPAGKVHRFSHDLAGNLLCTRVREIGEMGDIRQSTSGDVRFRDGNDGSSYHAFDRVGNLVTRQSPDQNLMLLWDGDGLLIETATTRLQTKIAGHDARTIRVNYGYDVFHRRVRKSTYIEGQDHVASRHIRFFWDGDTLIGELTSADDESDAKTSGTGSPDIRDHRSKIREWIYYPGTSWPLASMHSSATKGVAKPATADAHPSVVCGSTWYYFDTAPNGMPIRAVDSSGRIAWESDNTSGCGIHASVDSSCDSIQPLRLQGQYLDEETGLHYNRNRYYDCTTQQFISSDPIGLLGGHNPYAYAPNVIRWSDPSGLVNNFELIDIPGFLSHPVGELGTQWMRDQWNTGDRRIRQSILEGYQNFGGILRPDGSYEFTFNVPGGDHTENAVDLSSGGTLLTERRPCFEKAGGALEPCDTLVRRSPVDRVVRLYPANYTKKSLKQETNRLQVVRNRLTAMFPDKEIPERFSSTFLRKLNHWTCPEGA</sequence>
<keyword evidence="1" id="KW-0677">Repeat</keyword>
<dbReference type="Pfam" id="PF25023">
    <property type="entry name" value="TEN_YD-shell"/>
    <property type="match status" value="2"/>
</dbReference>
<dbReference type="SUPFAM" id="SSF63829">
    <property type="entry name" value="Calcium-dependent phosphotriesterase"/>
    <property type="match status" value="1"/>
</dbReference>